<proteinExistence type="predicted"/>
<evidence type="ECO:0000313" key="1">
    <source>
        <dbReference type="EMBL" id="RNL56663.1"/>
    </source>
</evidence>
<evidence type="ECO:0008006" key="3">
    <source>
        <dbReference type="Google" id="ProtNLM"/>
    </source>
</evidence>
<keyword evidence="2" id="KW-1185">Reference proteome</keyword>
<dbReference type="OrthoDB" id="770581at2"/>
<dbReference type="RefSeq" id="WP_123204174.1">
    <property type="nucleotide sequence ID" value="NZ_RBEE01000002.1"/>
</dbReference>
<gene>
    <name evidence="1" type="ORF">D7004_01870</name>
</gene>
<sequence>MVLNNDVTTIKLNSLQIGDFIEHKSGSKGIIEQINVYKTETSVEYYFQLFDGKGIVLVVKQKETK</sequence>
<organism evidence="1 2">
    <name type="scientific">Pedobacter jejuensis</name>
    <dbReference type="NCBI Taxonomy" id="1268550"/>
    <lineage>
        <taxon>Bacteria</taxon>
        <taxon>Pseudomonadati</taxon>
        <taxon>Bacteroidota</taxon>
        <taxon>Sphingobacteriia</taxon>
        <taxon>Sphingobacteriales</taxon>
        <taxon>Sphingobacteriaceae</taxon>
        <taxon>Pedobacter</taxon>
    </lineage>
</organism>
<reference evidence="1 2" key="1">
    <citation type="submission" date="2018-10" db="EMBL/GenBank/DDBJ databases">
        <title>Genome sequencing of Pedobacter jejuensis TNB23.</title>
        <authorList>
            <person name="Cho Y.-J."/>
            <person name="Cho A."/>
            <person name="Kim O.-S."/>
        </authorList>
    </citation>
    <scope>NUCLEOTIDE SEQUENCE [LARGE SCALE GENOMIC DNA]</scope>
    <source>
        <strain evidence="1 2">TNB23</strain>
    </source>
</reference>
<dbReference type="Proteomes" id="UP000274046">
    <property type="component" value="Unassembled WGS sequence"/>
</dbReference>
<protein>
    <recommendedName>
        <fullName evidence="3">DUF4926 domain-containing protein</fullName>
    </recommendedName>
</protein>
<accession>A0A3N0C304</accession>
<dbReference type="EMBL" id="RBEE01000002">
    <property type="protein sequence ID" value="RNL56663.1"/>
    <property type="molecule type" value="Genomic_DNA"/>
</dbReference>
<dbReference type="AlphaFoldDB" id="A0A3N0C304"/>
<comment type="caution">
    <text evidence="1">The sequence shown here is derived from an EMBL/GenBank/DDBJ whole genome shotgun (WGS) entry which is preliminary data.</text>
</comment>
<name>A0A3N0C304_9SPHI</name>
<evidence type="ECO:0000313" key="2">
    <source>
        <dbReference type="Proteomes" id="UP000274046"/>
    </source>
</evidence>